<dbReference type="InterPro" id="IPR000014">
    <property type="entry name" value="PAS"/>
</dbReference>
<evidence type="ECO:0000259" key="2">
    <source>
        <dbReference type="PROSITE" id="PS50112"/>
    </source>
</evidence>
<gene>
    <name evidence="3" type="ORF">BGZ65_009653</name>
</gene>
<dbReference type="SUPFAM" id="SSF55785">
    <property type="entry name" value="PYP-like sensor domain (PAS domain)"/>
    <property type="match status" value="1"/>
</dbReference>
<evidence type="ECO:0000313" key="3">
    <source>
        <dbReference type="EMBL" id="KAF9994713.1"/>
    </source>
</evidence>
<feature type="domain" description="PAS" evidence="2">
    <location>
        <begin position="25"/>
        <end position="75"/>
    </location>
</feature>
<evidence type="ECO:0000313" key="4">
    <source>
        <dbReference type="Proteomes" id="UP000749646"/>
    </source>
</evidence>
<comment type="caution">
    <text evidence="3">The sequence shown here is derived from an EMBL/GenBank/DDBJ whole genome shotgun (WGS) entry which is preliminary data.</text>
</comment>
<dbReference type="Proteomes" id="UP000749646">
    <property type="component" value="Unassembled WGS sequence"/>
</dbReference>
<organism evidence="3 4">
    <name type="scientific">Modicella reniformis</name>
    <dbReference type="NCBI Taxonomy" id="1440133"/>
    <lineage>
        <taxon>Eukaryota</taxon>
        <taxon>Fungi</taxon>
        <taxon>Fungi incertae sedis</taxon>
        <taxon>Mucoromycota</taxon>
        <taxon>Mortierellomycotina</taxon>
        <taxon>Mortierellomycetes</taxon>
        <taxon>Mortierellales</taxon>
        <taxon>Mortierellaceae</taxon>
        <taxon>Modicella</taxon>
    </lineage>
</organism>
<sequence length="253" mass="27971">MEQQQQQQSSSQEPVHCFWALMTYGDLRFIYLSSSVQRAVSAKYKQLLGQSFFDYIHPDEAKLARKDLNAFMDVHNLYGSVTRCRFKNVCPEWQQRWQARQPGSAVSASVSAAALQAAASEGGLSSRGLGQKGLYTLDSGGDMYTTDAGTDSTSDKLSTLSVAAGVLDQENPSDKDLKNYKDIFQNGEEDEFMILDVVMNVVSDEVVLGFFHIDGQGLYKGFWSNGTCGESKESLPVSEHEPSSQPEKSRGFK</sequence>
<dbReference type="PROSITE" id="PS50112">
    <property type="entry name" value="PAS"/>
    <property type="match status" value="1"/>
</dbReference>
<keyword evidence="4" id="KW-1185">Reference proteome</keyword>
<protein>
    <recommendedName>
        <fullName evidence="2">PAS domain-containing protein</fullName>
    </recommendedName>
</protein>
<dbReference type="InterPro" id="IPR035965">
    <property type="entry name" value="PAS-like_dom_sf"/>
</dbReference>
<evidence type="ECO:0000256" key="1">
    <source>
        <dbReference type="SAM" id="MobiDB-lite"/>
    </source>
</evidence>
<dbReference type="OrthoDB" id="2162994at2759"/>
<proteinExistence type="predicted"/>
<dbReference type="Gene3D" id="3.30.450.20">
    <property type="entry name" value="PAS domain"/>
    <property type="match status" value="1"/>
</dbReference>
<reference evidence="3" key="1">
    <citation type="journal article" date="2020" name="Fungal Divers.">
        <title>Resolving the Mortierellaceae phylogeny through synthesis of multi-gene phylogenetics and phylogenomics.</title>
        <authorList>
            <person name="Vandepol N."/>
            <person name="Liber J."/>
            <person name="Desiro A."/>
            <person name="Na H."/>
            <person name="Kennedy M."/>
            <person name="Barry K."/>
            <person name="Grigoriev I.V."/>
            <person name="Miller A.N."/>
            <person name="O'Donnell K."/>
            <person name="Stajich J.E."/>
            <person name="Bonito G."/>
        </authorList>
    </citation>
    <scope>NUCLEOTIDE SEQUENCE</scope>
    <source>
        <strain evidence="3">MES-2147</strain>
    </source>
</reference>
<dbReference type="AlphaFoldDB" id="A0A9P6MEN1"/>
<accession>A0A9P6MEN1</accession>
<name>A0A9P6MEN1_9FUNG</name>
<dbReference type="EMBL" id="JAAAHW010001509">
    <property type="protein sequence ID" value="KAF9994713.1"/>
    <property type="molecule type" value="Genomic_DNA"/>
</dbReference>
<feature type="region of interest" description="Disordered" evidence="1">
    <location>
        <begin position="230"/>
        <end position="253"/>
    </location>
</feature>